<accession>A0A889ZY88</accession>
<keyword evidence="1" id="KW-0687">Ribonucleoprotein</keyword>
<keyword evidence="1" id="KW-0934">Plastid</keyword>
<geneLocation type="chloroplast" evidence="1"/>
<dbReference type="AlphaFoldDB" id="A0A889ZY88"/>
<sequence length="40" mass="4771">MIKKRKKNPSTKVYALGKHICMAAHKARRIRERSYEKKTL</sequence>
<dbReference type="GeneID" id="65330427"/>
<keyword evidence="1" id="KW-0150">Chloroplast</keyword>
<dbReference type="RefSeq" id="YP_010125524.1">
    <property type="nucleotide sequence ID" value="NC_056237.1"/>
</dbReference>
<proteinExistence type="predicted"/>
<keyword evidence="1" id="KW-0689">Ribosomal protein</keyword>
<evidence type="ECO:0000313" key="1">
    <source>
        <dbReference type="EMBL" id="QRF99850.1"/>
    </source>
</evidence>
<organism evidence="1">
    <name type="scientific">Aesculus assamica</name>
    <dbReference type="NCBI Taxonomy" id="531822"/>
    <lineage>
        <taxon>Eukaryota</taxon>
        <taxon>Viridiplantae</taxon>
        <taxon>Streptophyta</taxon>
        <taxon>Embryophyta</taxon>
        <taxon>Tracheophyta</taxon>
        <taxon>Spermatophyta</taxon>
        <taxon>Magnoliopsida</taxon>
        <taxon>eudicotyledons</taxon>
        <taxon>Gunneridae</taxon>
        <taxon>Pentapetalae</taxon>
        <taxon>rosids</taxon>
        <taxon>malvids</taxon>
        <taxon>Sapindales</taxon>
        <taxon>Sapindaceae</taxon>
        <taxon>Hippocastanoideae</taxon>
        <taxon>Hippocastaneae</taxon>
        <taxon>Aesculus</taxon>
    </lineage>
</organism>
<dbReference type="EMBL" id="MW067097">
    <property type="protein sequence ID" value="QRF99850.1"/>
    <property type="molecule type" value="Genomic_DNA"/>
</dbReference>
<name>A0A889ZY88_9ROSI</name>
<protein>
    <submittedName>
        <fullName evidence="1">50S ribosomal protein L22</fullName>
    </submittedName>
</protein>
<gene>
    <name evidence="1" type="primary">rpl22</name>
</gene>
<dbReference type="GO" id="GO:0005840">
    <property type="term" value="C:ribosome"/>
    <property type="evidence" value="ECO:0007669"/>
    <property type="project" value="UniProtKB-KW"/>
</dbReference>
<reference evidence="1" key="1">
    <citation type="submission" date="2020-10" db="EMBL/GenBank/DDBJ databases">
        <title>Phylogenomics and historical biogeography of maples (Acer, Sapindaceae).</title>
        <authorList>
            <person name="Areces-Berazain F."/>
            <person name="Hinsinger D.D."/>
            <person name="Strijk J.S."/>
        </authorList>
    </citation>
    <scope>NUCLEOTIDE SEQUENCE</scope>
</reference>